<proteinExistence type="inferred from homology"/>
<evidence type="ECO:0000256" key="5">
    <source>
        <dbReference type="ARBA" id="ARBA00023136"/>
    </source>
</evidence>
<comment type="subcellular location">
    <subcellularLocation>
        <location evidence="1">Membrane</location>
    </subcellularLocation>
</comment>
<dbReference type="WBParaSite" id="EEL_0000186101-mRNA-1">
    <property type="protein sequence ID" value="EEL_0000186101-mRNA-1"/>
    <property type="gene ID" value="EEL_0000186101"/>
</dbReference>
<feature type="transmembrane region" description="Helical" evidence="6">
    <location>
        <begin position="63"/>
        <end position="83"/>
    </location>
</feature>
<sequence>MTRRYKKFVLCELDSSTQKTGFEFTTRWTFRPIGVFFEKGCGIDLVINILLTLLGYIPDYISYIYQISPISSCSAILMLNMTWKYDVRRACKIVICDCRVDDMTKWKILLIAKFIYGVQHFYSMNKYLLTREISNANTVKQWENR</sequence>
<dbReference type="Proteomes" id="UP000050640">
    <property type="component" value="Unplaced"/>
</dbReference>
<evidence type="ECO:0000256" key="3">
    <source>
        <dbReference type="ARBA" id="ARBA00022692"/>
    </source>
</evidence>
<keyword evidence="5 6" id="KW-0472">Membrane</keyword>
<evidence type="ECO:0000256" key="1">
    <source>
        <dbReference type="ARBA" id="ARBA00004370"/>
    </source>
</evidence>
<dbReference type="GO" id="GO:0016020">
    <property type="term" value="C:membrane"/>
    <property type="evidence" value="ECO:0007669"/>
    <property type="project" value="UniProtKB-SubCell"/>
</dbReference>
<keyword evidence="4 6" id="KW-1133">Transmembrane helix</keyword>
<keyword evidence="7" id="KW-1185">Reference proteome</keyword>
<organism evidence="7 8">
    <name type="scientific">Elaeophora elaphi</name>
    <dbReference type="NCBI Taxonomy" id="1147741"/>
    <lineage>
        <taxon>Eukaryota</taxon>
        <taxon>Metazoa</taxon>
        <taxon>Ecdysozoa</taxon>
        <taxon>Nematoda</taxon>
        <taxon>Chromadorea</taxon>
        <taxon>Rhabditida</taxon>
        <taxon>Spirurina</taxon>
        <taxon>Spiruromorpha</taxon>
        <taxon>Filarioidea</taxon>
        <taxon>Onchocercidae</taxon>
        <taxon>Elaeophora</taxon>
    </lineage>
</organism>
<dbReference type="STRING" id="1147741.A0A0R3RK52"/>
<dbReference type="InterPro" id="IPR000612">
    <property type="entry name" value="PMP3"/>
</dbReference>
<dbReference type="AlphaFoldDB" id="A0A0R3RK52"/>
<protein>
    <submittedName>
        <fullName evidence="8">Ion_trans domain-containing protein</fullName>
    </submittedName>
</protein>
<dbReference type="PANTHER" id="PTHR21659">
    <property type="entry name" value="HYDROPHOBIC PROTEIN RCI2 LOW TEMPERATURE AND SALT RESPONSIVE PROTEIN LTI6 -RELATED"/>
    <property type="match status" value="1"/>
</dbReference>
<evidence type="ECO:0000313" key="7">
    <source>
        <dbReference type="Proteomes" id="UP000050640"/>
    </source>
</evidence>
<dbReference type="PANTHER" id="PTHR21659:SF42">
    <property type="entry name" value="UPF0057 MEMBRANE PROTEIN ZK632.10-RELATED"/>
    <property type="match status" value="1"/>
</dbReference>
<comment type="similarity">
    <text evidence="2">Belongs to the UPF0057 (PMP3) family.</text>
</comment>
<evidence type="ECO:0000256" key="4">
    <source>
        <dbReference type="ARBA" id="ARBA00022989"/>
    </source>
</evidence>
<dbReference type="Pfam" id="PF01679">
    <property type="entry name" value="Pmp3"/>
    <property type="match status" value="1"/>
</dbReference>
<name>A0A0R3RK52_9BILA</name>
<accession>A0A0R3RK52</accession>
<feature type="transmembrane region" description="Helical" evidence="6">
    <location>
        <begin position="36"/>
        <end position="57"/>
    </location>
</feature>
<evidence type="ECO:0000256" key="6">
    <source>
        <dbReference type="SAM" id="Phobius"/>
    </source>
</evidence>
<evidence type="ECO:0000256" key="2">
    <source>
        <dbReference type="ARBA" id="ARBA00009530"/>
    </source>
</evidence>
<keyword evidence="3 6" id="KW-0812">Transmembrane</keyword>
<reference evidence="8" key="1">
    <citation type="submission" date="2017-02" db="UniProtKB">
        <authorList>
            <consortium name="WormBaseParasite"/>
        </authorList>
    </citation>
    <scope>IDENTIFICATION</scope>
</reference>
<evidence type="ECO:0000313" key="8">
    <source>
        <dbReference type="WBParaSite" id="EEL_0000186101-mRNA-1"/>
    </source>
</evidence>